<comment type="caution">
    <text evidence="1">The sequence shown here is derived from an EMBL/GenBank/DDBJ whole genome shotgun (WGS) entry which is preliminary data.</text>
</comment>
<name>A0A554LIT7_9BACT</name>
<organism evidence="1 2">
    <name type="scientific">Candidatus Berkelbacteria bacterium Licking1014_7</name>
    <dbReference type="NCBI Taxonomy" id="2017147"/>
    <lineage>
        <taxon>Bacteria</taxon>
        <taxon>Candidatus Berkelbacteria</taxon>
    </lineage>
</organism>
<reference evidence="1 2" key="1">
    <citation type="submission" date="2017-07" db="EMBL/GenBank/DDBJ databases">
        <title>Mechanisms for carbon and nitrogen cycling indicate functional differentiation within the Candidate Phyla Radiation.</title>
        <authorList>
            <person name="Danczak R.E."/>
            <person name="Johnston M.D."/>
            <person name="Kenah C."/>
            <person name="Slattery M."/>
            <person name="Wrighton K.C."/>
            <person name="Wilkins M.J."/>
        </authorList>
    </citation>
    <scope>NUCLEOTIDE SEQUENCE [LARGE SCALE GENOMIC DNA]</scope>
    <source>
        <strain evidence="1">Licking1014_7</strain>
    </source>
</reference>
<gene>
    <name evidence="1" type="ORF">CEN89_495</name>
</gene>
<evidence type="ECO:0000313" key="1">
    <source>
        <dbReference type="EMBL" id="TSC92793.1"/>
    </source>
</evidence>
<sequence length="77" mass="8731">MINKNSKLSKSKNLPIKEEIVSTYFCQSNISQIIKKVEKGGVFYKVLRYSQPKVAIINLTDLEQGKSFICQFCKGGK</sequence>
<evidence type="ECO:0000313" key="2">
    <source>
        <dbReference type="Proteomes" id="UP000315689"/>
    </source>
</evidence>
<dbReference type="AlphaFoldDB" id="A0A554LIT7"/>
<dbReference type="EMBL" id="VMGK01000014">
    <property type="protein sequence ID" value="TSC92793.1"/>
    <property type="molecule type" value="Genomic_DNA"/>
</dbReference>
<proteinExistence type="predicted"/>
<protein>
    <submittedName>
        <fullName evidence="1">Uncharacterized protein</fullName>
    </submittedName>
</protein>
<dbReference type="Proteomes" id="UP000315689">
    <property type="component" value="Unassembled WGS sequence"/>
</dbReference>
<accession>A0A554LIT7</accession>